<evidence type="ECO:0000256" key="1">
    <source>
        <dbReference type="PROSITE-ProRule" id="PRU00283"/>
    </source>
</evidence>
<comment type="similarity">
    <text evidence="1">Belongs to the TRAFAC class myosin-kinesin ATPase superfamily. Kinesin family.</text>
</comment>
<dbReference type="PANTHER" id="PTHR24115">
    <property type="entry name" value="KINESIN-RELATED"/>
    <property type="match status" value="1"/>
</dbReference>
<accession>A0A1Y2HXY9</accession>
<reference evidence="4 5" key="1">
    <citation type="submission" date="2016-07" db="EMBL/GenBank/DDBJ databases">
        <title>Pervasive Adenine N6-methylation of Active Genes in Fungi.</title>
        <authorList>
            <consortium name="DOE Joint Genome Institute"/>
            <person name="Mondo S.J."/>
            <person name="Dannebaum R.O."/>
            <person name="Kuo R.C."/>
            <person name="Labutti K."/>
            <person name="Haridas S."/>
            <person name="Kuo A."/>
            <person name="Salamov A."/>
            <person name="Ahrendt S.R."/>
            <person name="Lipzen A."/>
            <person name="Sullivan W."/>
            <person name="Andreopoulos W.B."/>
            <person name="Clum A."/>
            <person name="Lindquist E."/>
            <person name="Daum C."/>
            <person name="Ramamoorthy G.K."/>
            <person name="Gryganskyi A."/>
            <person name="Culley D."/>
            <person name="Magnuson J.K."/>
            <person name="James T.Y."/>
            <person name="O'Malley M.A."/>
            <person name="Stajich J.E."/>
            <person name="Spatafora J.W."/>
            <person name="Visel A."/>
            <person name="Grigoriev I.V."/>
        </authorList>
    </citation>
    <scope>NUCLEOTIDE SEQUENCE [LARGE SCALE GENOMIC DNA]</scope>
    <source>
        <strain evidence="4 5">PL171</strain>
    </source>
</reference>
<dbReference type="OrthoDB" id="3176171at2759"/>
<dbReference type="PRINTS" id="PR00380">
    <property type="entry name" value="KINESINHEAVY"/>
</dbReference>
<dbReference type="PANTHER" id="PTHR24115:SF799">
    <property type="entry name" value="KINESIN-LIKE PROTEIN"/>
    <property type="match status" value="1"/>
</dbReference>
<dbReference type="SUPFAM" id="SSF52540">
    <property type="entry name" value="P-loop containing nucleoside triphosphate hydrolases"/>
    <property type="match status" value="1"/>
</dbReference>
<evidence type="ECO:0000313" key="4">
    <source>
        <dbReference type="EMBL" id="ORZ39478.1"/>
    </source>
</evidence>
<dbReference type="InterPro" id="IPR001752">
    <property type="entry name" value="Kinesin_motor_dom"/>
</dbReference>
<comment type="caution">
    <text evidence="4">The sequence shown here is derived from an EMBL/GenBank/DDBJ whole genome shotgun (WGS) entry which is preliminary data.</text>
</comment>
<evidence type="ECO:0000259" key="3">
    <source>
        <dbReference type="PROSITE" id="PS50067"/>
    </source>
</evidence>
<dbReference type="GO" id="GO:0008017">
    <property type="term" value="F:microtubule binding"/>
    <property type="evidence" value="ECO:0007669"/>
    <property type="project" value="InterPro"/>
</dbReference>
<evidence type="ECO:0000256" key="2">
    <source>
        <dbReference type="SAM" id="Coils"/>
    </source>
</evidence>
<feature type="binding site" evidence="1">
    <location>
        <begin position="134"/>
        <end position="141"/>
    </location>
    <ligand>
        <name>ATP</name>
        <dbReference type="ChEBI" id="CHEBI:30616"/>
    </ligand>
</feature>
<dbReference type="InterPro" id="IPR036961">
    <property type="entry name" value="Kinesin_motor_dom_sf"/>
</dbReference>
<dbReference type="InterPro" id="IPR027417">
    <property type="entry name" value="P-loop_NTPase"/>
</dbReference>
<dbReference type="InterPro" id="IPR027640">
    <property type="entry name" value="Kinesin-like_fam"/>
</dbReference>
<keyword evidence="1" id="KW-0547">Nucleotide-binding</keyword>
<keyword evidence="2" id="KW-0175">Coiled coil</keyword>
<dbReference type="STRING" id="765915.A0A1Y2HXY9"/>
<dbReference type="PROSITE" id="PS50067">
    <property type="entry name" value="KINESIN_MOTOR_2"/>
    <property type="match status" value="1"/>
</dbReference>
<keyword evidence="1" id="KW-0067">ATP-binding</keyword>
<dbReference type="SMART" id="SM00129">
    <property type="entry name" value="KISc"/>
    <property type="match status" value="1"/>
</dbReference>
<dbReference type="GO" id="GO:0005874">
    <property type="term" value="C:microtubule"/>
    <property type="evidence" value="ECO:0007669"/>
    <property type="project" value="TreeGrafter"/>
</dbReference>
<dbReference type="GO" id="GO:0003777">
    <property type="term" value="F:microtubule motor activity"/>
    <property type="evidence" value="ECO:0007669"/>
    <property type="project" value="InterPro"/>
</dbReference>
<protein>
    <submittedName>
        <fullName evidence="4">p-loop containing nucleoside triphosphate hydrolase protein</fullName>
    </submittedName>
</protein>
<proteinExistence type="inferred from homology"/>
<keyword evidence="5" id="KW-1185">Reference proteome</keyword>
<dbReference type="GO" id="GO:0005871">
    <property type="term" value="C:kinesin complex"/>
    <property type="evidence" value="ECO:0007669"/>
    <property type="project" value="TreeGrafter"/>
</dbReference>
<gene>
    <name evidence="4" type="ORF">BCR44DRAFT_1496414</name>
</gene>
<evidence type="ECO:0000313" key="5">
    <source>
        <dbReference type="Proteomes" id="UP000193411"/>
    </source>
</evidence>
<name>A0A1Y2HXY9_9FUNG</name>
<dbReference type="GO" id="GO:0016887">
    <property type="term" value="F:ATP hydrolysis activity"/>
    <property type="evidence" value="ECO:0007669"/>
    <property type="project" value="TreeGrafter"/>
</dbReference>
<dbReference type="AlphaFoldDB" id="A0A1Y2HXY9"/>
<feature type="coiled-coil region" evidence="2">
    <location>
        <begin position="329"/>
        <end position="363"/>
    </location>
</feature>
<organism evidence="4 5">
    <name type="scientific">Catenaria anguillulae PL171</name>
    <dbReference type="NCBI Taxonomy" id="765915"/>
    <lineage>
        <taxon>Eukaryota</taxon>
        <taxon>Fungi</taxon>
        <taxon>Fungi incertae sedis</taxon>
        <taxon>Blastocladiomycota</taxon>
        <taxon>Blastocladiomycetes</taxon>
        <taxon>Blastocladiales</taxon>
        <taxon>Catenariaceae</taxon>
        <taxon>Catenaria</taxon>
    </lineage>
</organism>
<dbReference type="GO" id="GO:0007018">
    <property type="term" value="P:microtubule-based movement"/>
    <property type="evidence" value="ECO:0007669"/>
    <property type="project" value="InterPro"/>
</dbReference>
<keyword evidence="4" id="KW-0378">Hydrolase</keyword>
<sequence>MATFTSTRLSKAELLEAQQLFQATQTPGAETKLPPAKRSTFEVYARVRPLLPTEPQQTIPGLVVDTQLAHANSPDPSSKGTVAALHNPPGRTFIDGFQGVFGTTAPTAQVFASSIEKNLDTALQGGTLSVFCYGYTGAGKTHTMLGSTTDKGFEPGLYSLLTENLLARLAPGLSLHVRFIELYNKKVFDLLDDRQECHLRNNSNGDLLVRGQVQLLDDGRVYAMNQRSALVTSKDDASRVLAAGLAHRALGSSSLNNQSSRSHGVLELEIVNDDLIQARKEVAEAEAREIPLGKDVIDRKIGFWTNAGLIRLNGHDIVLTCDEDDSIAVSDWMDRFRKEVNEIQEAERKAHVAKLAHDEAQAREREIVAQAAGAIGGMVTLVDLAGADKDDRDIAKSGATKEEKIESMYINKSLMALRQCITAIATKQGRAPFRDTTLTRILKPVLDPSSPRSTAAVMIVNVSPSVVPVQAPEQPARSGRPAHCPLQVPVHAPEQPARSGRPEHCPLHVPVQAPEQPARSGRPEHCPLHVPVQVPEQPASICCFLFAAAEQLCEQEWYGS</sequence>
<feature type="domain" description="Kinesin motor" evidence="3">
    <location>
        <begin position="40"/>
        <end position="488"/>
    </location>
</feature>
<keyword evidence="1" id="KW-0505">Motor protein</keyword>
<dbReference type="EMBL" id="MCFL01000005">
    <property type="protein sequence ID" value="ORZ39478.1"/>
    <property type="molecule type" value="Genomic_DNA"/>
</dbReference>
<dbReference type="GO" id="GO:0005524">
    <property type="term" value="F:ATP binding"/>
    <property type="evidence" value="ECO:0007669"/>
    <property type="project" value="UniProtKB-UniRule"/>
</dbReference>
<dbReference type="Proteomes" id="UP000193411">
    <property type="component" value="Unassembled WGS sequence"/>
</dbReference>
<dbReference type="Gene3D" id="3.40.850.10">
    <property type="entry name" value="Kinesin motor domain"/>
    <property type="match status" value="1"/>
</dbReference>
<dbReference type="Pfam" id="PF00225">
    <property type="entry name" value="Kinesin"/>
    <property type="match status" value="2"/>
</dbReference>